<reference evidence="3" key="1">
    <citation type="submission" date="2015-10" db="EMBL/GenBank/DDBJ databases">
        <authorList>
            <person name="Gilbert D.G."/>
        </authorList>
    </citation>
    <scope>NUCLEOTIDE SEQUENCE</scope>
</reference>
<evidence type="ECO:0000256" key="1">
    <source>
        <dbReference type="ARBA" id="ARBA00022676"/>
    </source>
</evidence>
<dbReference type="Pfam" id="PF01075">
    <property type="entry name" value="Glyco_transf_9"/>
    <property type="match status" value="1"/>
</dbReference>
<dbReference type="InterPro" id="IPR051199">
    <property type="entry name" value="LPS_LOS_Heptosyltrfase"/>
</dbReference>
<sequence>MDQLAAGNTDFRPIPPDQSLLGEFFSEFLDEAAFADFRQAERLVASLKSQGMTVAGYPIVRPADCGRITATLSGVFEASQPHFRTRDQTLTGRFEELIGDFHDFCQRIYPGEAMGARLLRARIRLFMGDAKGVLELVSYHAQRPYALEDNPGQFLQLIELFAQAHLQQGTLEDTNMSFIALGRWFAANVRRLSPVRAGTRMAPFVAFGRKEPEAPLRSAVIRWASQAYLDCLRGRRQPLSFVTTKLRSGLCQFFLGLCYRSLSGSGKTGDPFSLRRNDHGRVLVARAMGGIGDLLMMEPGLEANAIRYGLPVDFAVPRKFFPIFEQNPHVNLIDIDGPPIDISAYRRFFNLSQCPASRYESRRVPEIKKGRVETFAMGMQVNRQRLLKQGWKINHFLSTDDEAFCDDFLKRHGIGKAGGGKRPLVGVQPFSRDSYKDHPGIADIIRAIAKDNDVLIFHHVANGLPDGEGITTTAGLPLGHSLALVSRIEAMVSVDSAFLHAASAFDVPVVALFGPTDAHTLTRHHRRVKTLWRKDSFACVPCWRNEDKACAISGLRSVSPCMAAIRTDEVLSALAEMRQA</sequence>
<gene>
    <name evidence="3" type="ORF">MGWOODY_Smn1803</name>
</gene>
<evidence type="ECO:0008006" key="4">
    <source>
        <dbReference type="Google" id="ProtNLM"/>
    </source>
</evidence>
<name>A0A160TKP6_9ZZZZ</name>
<dbReference type="AlphaFoldDB" id="A0A160TKP6"/>
<dbReference type="CDD" id="cd03789">
    <property type="entry name" value="GT9_LPS_heptosyltransferase"/>
    <property type="match status" value="1"/>
</dbReference>
<evidence type="ECO:0000256" key="2">
    <source>
        <dbReference type="ARBA" id="ARBA00022679"/>
    </source>
</evidence>
<evidence type="ECO:0000313" key="3">
    <source>
        <dbReference type="EMBL" id="CUS44244.1"/>
    </source>
</evidence>
<proteinExistence type="predicted"/>
<dbReference type="InterPro" id="IPR002201">
    <property type="entry name" value="Glyco_trans_9"/>
</dbReference>
<keyword evidence="2" id="KW-0808">Transferase</keyword>
<accession>A0A160TKP6</accession>
<dbReference type="EMBL" id="CZQE01000123">
    <property type="protein sequence ID" value="CUS44244.1"/>
    <property type="molecule type" value="Genomic_DNA"/>
</dbReference>
<dbReference type="GO" id="GO:0009244">
    <property type="term" value="P:lipopolysaccharide core region biosynthetic process"/>
    <property type="evidence" value="ECO:0007669"/>
    <property type="project" value="TreeGrafter"/>
</dbReference>
<dbReference type="SUPFAM" id="SSF53756">
    <property type="entry name" value="UDP-Glycosyltransferase/glycogen phosphorylase"/>
    <property type="match status" value="1"/>
</dbReference>
<protein>
    <recommendedName>
        <fullName evidence="4">ADP-heptose--lipooligosaccharide heptosyltransferase II</fullName>
    </recommendedName>
</protein>
<organism evidence="3">
    <name type="scientific">hydrothermal vent metagenome</name>
    <dbReference type="NCBI Taxonomy" id="652676"/>
    <lineage>
        <taxon>unclassified sequences</taxon>
        <taxon>metagenomes</taxon>
        <taxon>ecological metagenomes</taxon>
    </lineage>
</organism>
<keyword evidence="1" id="KW-0328">Glycosyltransferase</keyword>
<dbReference type="PANTHER" id="PTHR30160:SF22">
    <property type="entry name" value="LIPOPOLYSACCHARIDE CORE BIOSYNTHESIS PROTEIN"/>
    <property type="match status" value="1"/>
</dbReference>
<dbReference type="GO" id="GO:0008713">
    <property type="term" value="F:ADP-heptose-lipopolysaccharide heptosyltransferase activity"/>
    <property type="evidence" value="ECO:0007669"/>
    <property type="project" value="TreeGrafter"/>
</dbReference>
<dbReference type="GO" id="GO:0005829">
    <property type="term" value="C:cytosol"/>
    <property type="evidence" value="ECO:0007669"/>
    <property type="project" value="TreeGrafter"/>
</dbReference>
<dbReference type="PANTHER" id="PTHR30160">
    <property type="entry name" value="TETRAACYLDISACCHARIDE 4'-KINASE-RELATED"/>
    <property type="match status" value="1"/>
</dbReference>
<dbReference type="Gene3D" id="3.40.50.2000">
    <property type="entry name" value="Glycogen Phosphorylase B"/>
    <property type="match status" value="1"/>
</dbReference>